<organism evidence="3 4">
    <name type="scientific">Dioscorea zingiberensis</name>
    <dbReference type="NCBI Taxonomy" id="325984"/>
    <lineage>
        <taxon>Eukaryota</taxon>
        <taxon>Viridiplantae</taxon>
        <taxon>Streptophyta</taxon>
        <taxon>Embryophyta</taxon>
        <taxon>Tracheophyta</taxon>
        <taxon>Spermatophyta</taxon>
        <taxon>Magnoliopsida</taxon>
        <taxon>Liliopsida</taxon>
        <taxon>Dioscoreales</taxon>
        <taxon>Dioscoreaceae</taxon>
        <taxon>Dioscorea</taxon>
    </lineage>
</organism>
<evidence type="ECO:0000259" key="2">
    <source>
        <dbReference type="Pfam" id="PF14111"/>
    </source>
</evidence>
<protein>
    <recommendedName>
        <fullName evidence="2">DUF4283 domain-containing protein</fullName>
    </recommendedName>
</protein>
<evidence type="ECO:0000256" key="1">
    <source>
        <dbReference type="SAM" id="MobiDB-lite"/>
    </source>
</evidence>
<evidence type="ECO:0000313" key="3">
    <source>
        <dbReference type="EMBL" id="KAJ0965443.1"/>
    </source>
</evidence>
<dbReference type="PANTHER" id="PTHR31286">
    <property type="entry name" value="GLYCINE-RICH CELL WALL STRUCTURAL PROTEIN 1.8-LIKE"/>
    <property type="match status" value="1"/>
</dbReference>
<sequence>MPNGFYLIQCSSSNMLERLLTEGPWSINGNALHLLRWKDNFQPAFEKLSTAIIWVHLYNLPSEYWDMDTLETVASNFGKLLKVDIPTMVIDRRKFARICVEINLNQPLKRGVWVRSTSANFFVPVAYEKLPPYCFRCGIIGHYLEACTVMSTGSLPKNSDTGTQNPDSRGEEADSMEVAGSERKTTVTPEEPSKMATCYARQRARINFGTWLEKLWR</sequence>
<accession>A0A9D5C3G2</accession>
<dbReference type="Proteomes" id="UP001085076">
    <property type="component" value="Miscellaneous, Linkage group lg08"/>
</dbReference>
<dbReference type="AlphaFoldDB" id="A0A9D5C3G2"/>
<reference evidence="3" key="2">
    <citation type="journal article" date="2022" name="Hortic Res">
        <title>The genome of Dioscorea zingiberensis sheds light on the biosynthesis, origin and evolution of the medicinally important diosgenin saponins.</title>
        <authorList>
            <person name="Li Y."/>
            <person name="Tan C."/>
            <person name="Li Z."/>
            <person name="Guo J."/>
            <person name="Li S."/>
            <person name="Chen X."/>
            <person name="Wang C."/>
            <person name="Dai X."/>
            <person name="Yang H."/>
            <person name="Song W."/>
            <person name="Hou L."/>
            <person name="Xu J."/>
            <person name="Tong Z."/>
            <person name="Xu A."/>
            <person name="Yuan X."/>
            <person name="Wang W."/>
            <person name="Yang Q."/>
            <person name="Chen L."/>
            <person name="Sun Z."/>
            <person name="Wang K."/>
            <person name="Pan B."/>
            <person name="Chen J."/>
            <person name="Bao Y."/>
            <person name="Liu F."/>
            <person name="Qi X."/>
            <person name="Gang D.R."/>
            <person name="Wen J."/>
            <person name="Li J."/>
        </authorList>
    </citation>
    <scope>NUCLEOTIDE SEQUENCE</scope>
    <source>
        <strain evidence="3">Dzin_1.0</strain>
    </source>
</reference>
<comment type="caution">
    <text evidence="3">The sequence shown here is derived from an EMBL/GenBank/DDBJ whole genome shotgun (WGS) entry which is preliminary data.</text>
</comment>
<keyword evidence="4" id="KW-1185">Reference proteome</keyword>
<dbReference type="EMBL" id="JAGGNH010000008">
    <property type="protein sequence ID" value="KAJ0965443.1"/>
    <property type="molecule type" value="Genomic_DNA"/>
</dbReference>
<dbReference type="InterPro" id="IPR040256">
    <property type="entry name" value="At4g02000-like"/>
</dbReference>
<gene>
    <name evidence="3" type="ORF">J5N97_026581</name>
</gene>
<feature type="domain" description="DUF4283" evidence="2">
    <location>
        <begin position="1"/>
        <end position="44"/>
    </location>
</feature>
<dbReference type="Pfam" id="PF14111">
    <property type="entry name" value="DUF4283"/>
    <property type="match status" value="1"/>
</dbReference>
<dbReference type="OrthoDB" id="686405at2759"/>
<name>A0A9D5C3G2_9LILI</name>
<dbReference type="PANTHER" id="PTHR31286:SF99">
    <property type="entry name" value="DUF4283 DOMAIN-CONTAINING PROTEIN"/>
    <property type="match status" value="1"/>
</dbReference>
<proteinExistence type="predicted"/>
<feature type="compositionally biased region" description="Polar residues" evidence="1">
    <location>
        <begin position="155"/>
        <end position="167"/>
    </location>
</feature>
<evidence type="ECO:0000313" key="4">
    <source>
        <dbReference type="Proteomes" id="UP001085076"/>
    </source>
</evidence>
<reference evidence="3" key="1">
    <citation type="submission" date="2021-03" db="EMBL/GenBank/DDBJ databases">
        <authorList>
            <person name="Li Z."/>
            <person name="Yang C."/>
        </authorList>
    </citation>
    <scope>NUCLEOTIDE SEQUENCE</scope>
    <source>
        <strain evidence="3">Dzin_1.0</strain>
        <tissue evidence="3">Leaf</tissue>
    </source>
</reference>
<dbReference type="InterPro" id="IPR025558">
    <property type="entry name" value="DUF4283"/>
</dbReference>
<feature type="region of interest" description="Disordered" evidence="1">
    <location>
        <begin position="155"/>
        <end position="194"/>
    </location>
</feature>